<gene>
    <name evidence="1" type="ORF">DB30_01425</name>
</gene>
<comment type="caution">
    <text evidence="1">The sequence shown here is derived from an EMBL/GenBank/DDBJ whole genome shotgun (WGS) entry which is preliminary data.</text>
</comment>
<dbReference type="Proteomes" id="UP000031599">
    <property type="component" value="Unassembled WGS sequence"/>
</dbReference>
<name>A0A0C2D578_9BACT</name>
<protein>
    <recommendedName>
        <fullName evidence="3">Lipoprotein</fullName>
    </recommendedName>
</protein>
<accession>A0A0C2D578</accession>
<sequence length="305" mass="31854">MTLRVGLASLGLAACLLGCGLRTDPDYSPVCVDENTVAGTDTGTDTGGIPTAPRVGSCQDPIDLPAGDTIVVRGSLGGCSGVEGWCGGSGAEDVYRIGSVSGDVFIDFLPQETNFNPVLRVVRGEDPCLEGVIEQSEICADIVNSVPGRGFYDQGSEDTYFIIVDTELGESGKYAFEVRFGDSAFAGDCYDAVEEQTIELMPGGNFVWEASLEPKQGRLDSTCSSPGDEDIFNLVLTGGGTVQATVEAIEGDILPIVSIRNDCATESEVACGPSVSAGFGSSTTTYLVVDQIGANKGRYRLSVDY</sequence>
<proteinExistence type="predicted"/>
<dbReference type="AlphaFoldDB" id="A0A0C2D578"/>
<dbReference type="PROSITE" id="PS51257">
    <property type="entry name" value="PROKAR_LIPOPROTEIN"/>
    <property type="match status" value="1"/>
</dbReference>
<organism evidence="1 2">
    <name type="scientific">Enhygromyxa salina</name>
    <dbReference type="NCBI Taxonomy" id="215803"/>
    <lineage>
        <taxon>Bacteria</taxon>
        <taxon>Pseudomonadati</taxon>
        <taxon>Myxococcota</taxon>
        <taxon>Polyangia</taxon>
        <taxon>Nannocystales</taxon>
        <taxon>Nannocystaceae</taxon>
        <taxon>Enhygromyxa</taxon>
    </lineage>
</organism>
<evidence type="ECO:0008006" key="3">
    <source>
        <dbReference type="Google" id="ProtNLM"/>
    </source>
</evidence>
<evidence type="ECO:0000313" key="1">
    <source>
        <dbReference type="EMBL" id="KIG18316.1"/>
    </source>
</evidence>
<dbReference type="EMBL" id="JMCC02000013">
    <property type="protein sequence ID" value="KIG18316.1"/>
    <property type="molecule type" value="Genomic_DNA"/>
</dbReference>
<reference evidence="1 2" key="1">
    <citation type="submission" date="2014-12" db="EMBL/GenBank/DDBJ databases">
        <title>Genome assembly of Enhygromyxa salina DSM 15201.</title>
        <authorList>
            <person name="Sharma G."/>
            <person name="Subramanian S."/>
        </authorList>
    </citation>
    <scope>NUCLEOTIDE SEQUENCE [LARGE SCALE GENOMIC DNA]</scope>
    <source>
        <strain evidence="1 2">DSM 15201</strain>
    </source>
</reference>
<evidence type="ECO:0000313" key="2">
    <source>
        <dbReference type="Proteomes" id="UP000031599"/>
    </source>
</evidence>